<reference evidence="7" key="1">
    <citation type="journal article" date="2020" name="Stud. Mycol.">
        <title>101 Dothideomycetes genomes: a test case for predicting lifestyles and emergence of pathogens.</title>
        <authorList>
            <person name="Haridas S."/>
            <person name="Albert R."/>
            <person name="Binder M."/>
            <person name="Bloem J."/>
            <person name="Labutti K."/>
            <person name="Salamov A."/>
            <person name="Andreopoulos B."/>
            <person name="Baker S."/>
            <person name="Barry K."/>
            <person name="Bills G."/>
            <person name="Bluhm B."/>
            <person name="Cannon C."/>
            <person name="Castanera R."/>
            <person name="Culley D."/>
            <person name="Daum C."/>
            <person name="Ezra D."/>
            <person name="Gonzalez J."/>
            <person name="Henrissat B."/>
            <person name="Kuo A."/>
            <person name="Liang C."/>
            <person name="Lipzen A."/>
            <person name="Lutzoni F."/>
            <person name="Magnuson J."/>
            <person name="Mondo S."/>
            <person name="Nolan M."/>
            <person name="Ohm R."/>
            <person name="Pangilinan J."/>
            <person name="Park H.-J."/>
            <person name="Ramirez L."/>
            <person name="Alfaro M."/>
            <person name="Sun H."/>
            <person name="Tritt A."/>
            <person name="Yoshinaga Y."/>
            <person name="Zwiers L.-H."/>
            <person name="Turgeon B."/>
            <person name="Goodwin S."/>
            <person name="Spatafora J."/>
            <person name="Crous P."/>
            <person name="Grigoriev I."/>
        </authorList>
    </citation>
    <scope>NUCLEOTIDE SEQUENCE</scope>
    <source>
        <strain evidence="7">CBS 260.36</strain>
    </source>
</reference>
<keyword evidence="5" id="KW-0325">Glycoprotein</keyword>
<sequence length="538" mass="59554">MKFAITALACLPVAFAGLGDRFSMWDMQQKAALKAVKRDVDPNTLYPTYNLSTPVDHLHDDCLYEPHSDAKFPQRYWFDASHYKKGGPVIVLLGGETAGTDRLPYLQKGILAQLAQATNGIGVVLEHRYYGKSYPTSDFSTANLRFLTTDQSNADIAYFAENIVFPGLEGQDLTSKTTPYISYGGSYAGAQSAILRTQYPNQIWGGIGSSGVPQAIWDYWEYFAPIAQYGPPACINAQQTLIQIIDAILISKNDPKLTQQLKTAFGLGNLTHNDDFANTVSTGMSNWQSLNWDPAVNSNAFYQYCDLITNNTIAYPATAGLHDQVASLIKASGVRTSAQTVTGMLNLIGYVNDTAVSSCTQTQDQCFGARNPTYYAQDNLDQDWRLWPYQYCTQWGFLQTGSGVPRNQRPLLSRLIDLKYSSLICVQAFNITTPPDTQAINKYGGNRIAYDRLALIDGEIDPWRPAGPHGFSLGAPHRDSTTNRPFHLIPKAVHHWDENGLFANQTTAALPPSQIKEVQSLEATFVKAWVQQFHAQKA</sequence>
<proteinExistence type="inferred from homology"/>
<dbReference type="Proteomes" id="UP000799439">
    <property type="component" value="Unassembled WGS sequence"/>
</dbReference>
<evidence type="ECO:0000256" key="2">
    <source>
        <dbReference type="ARBA" id="ARBA00022670"/>
    </source>
</evidence>
<evidence type="ECO:0000256" key="3">
    <source>
        <dbReference type="ARBA" id="ARBA00022729"/>
    </source>
</evidence>
<dbReference type="InterPro" id="IPR008758">
    <property type="entry name" value="Peptidase_S28"/>
</dbReference>
<comment type="similarity">
    <text evidence="1">Belongs to the peptidase S28 family.</text>
</comment>
<evidence type="ECO:0000313" key="7">
    <source>
        <dbReference type="EMBL" id="KAF2151345.1"/>
    </source>
</evidence>
<dbReference type="GO" id="GO:0008239">
    <property type="term" value="F:dipeptidyl-peptidase activity"/>
    <property type="evidence" value="ECO:0007669"/>
    <property type="project" value="TreeGrafter"/>
</dbReference>
<dbReference type="PANTHER" id="PTHR11010">
    <property type="entry name" value="PROTEASE S28 PRO-X CARBOXYPEPTIDASE-RELATED"/>
    <property type="match status" value="1"/>
</dbReference>
<keyword evidence="4" id="KW-0378">Hydrolase</keyword>
<evidence type="ECO:0000256" key="4">
    <source>
        <dbReference type="ARBA" id="ARBA00022801"/>
    </source>
</evidence>
<dbReference type="Gene3D" id="3.40.50.1820">
    <property type="entry name" value="alpha/beta hydrolase"/>
    <property type="match status" value="2"/>
</dbReference>
<name>A0A9P4J119_9PEZI</name>
<evidence type="ECO:0000313" key="8">
    <source>
        <dbReference type="Proteomes" id="UP000799439"/>
    </source>
</evidence>
<evidence type="ECO:0000256" key="1">
    <source>
        <dbReference type="ARBA" id="ARBA00011079"/>
    </source>
</evidence>
<evidence type="ECO:0008006" key="9">
    <source>
        <dbReference type="Google" id="ProtNLM"/>
    </source>
</evidence>
<dbReference type="FunFam" id="3.40.50.1820:FF:000251">
    <property type="entry name" value="Extracelular serine carboxypeptidase, putative"/>
    <property type="match status" value="1"/>
</dbReference>
<dbReference type="GO" id="GO:0006508">
    <property type="term" value="P:proteolysis"/>
    <property type="evidence" value="ECO:0007669"/>
    <property type="project" value="UniProtKB-KW"/>
</dbReference>
<dbReference type="PANTHER" id="PTHR11010:SF117">
    <property type="entry name" value="SERINE PROTEASE 16"/>
    <property type="match status" value="1"/>
</dbReference>
<comment type="caution">
    <text evidence="7">The sequence shown here is derived from an EMBL/GenBank/DDBJ whole genome shotgun (WGS) entry which is preliminary data.</text>
</comment>
<evidence type="ECO:0000256" key="5">
    <source>
        <dbReference type="ARBA" id="ARBA00023180"/>
    </source>
</evidence>
<organism evidence="7 8">
    <name type="scientific">Myriangium duriaei CBS 260.36</name>
    <dbReference type="NCBI Taxonomy" id="1168546"/>
    <lineage>
        <taxon>Eukaryota</taxon>
        <taxon>Fungi</taxon>
        <taxon>Dikarya</taxon>
        <taxon>Ascomycota</taxon>
        <taxon>Pezizomycotina</taxon>
        <taxon>Dothideomycetes</taxon>
        <taxon>Dothideomycetidae</taxon>
        <taxon>Myriangiales</taxon>
        <taxon>Myriangiaceae</taxon>
        <taxon>Myriangium</taxon>
    </lineage>
</organism>
<dbReference type="SUPFAM" id="SSF53474">
    <property type="entry name" value="alpha/beta-Hydrolases"/>
    <property type="match status" value="1"/>
</dbReference>
<feature type="chain" id="PRO_5040473943" description="Serine carboxypeptidase S28" evidence="6">
    <location>
        <begin position="17"/>
        <end position="538"/>
    </location>
</feature>
<evidence type="ECO:0000256" key="6">
    <source>
        <dbReference type="SAM" id="SignalP"/>
    </source>
</evidence>
<dbReference type="GO" id="GO:0070008">
    <property type="term" value="F:serine-type exopeptidase activity"/>
    <property type="evidence" value="ECO:0007669"/>
    <property type="project" value="InterPro"/>
</dbReference>
<dbReference type="Pfam" id="PF05577">
    <property type="entry name" value="Peptidase_S28"/>
    <property type="match status" value="1"/>
</dbReference>
<protein>
    <recommendedName>
        <fullName evidence="9">Serine carboxypeptidase S28</fullName>
    </recommendedName>
</protein>
<accession>A0A9P4J119</accession>
<dbReference type="OrthoDB" id="1735038at2759"/>
<keyword evidence="8" id="KW-1185">Reference proteome</keyword>
<dbReference type="AlphaFoldDB" id="A0A9P4J119"/>
<keyword evidence="3 6" id="KW-0732">Signal</keyword>
<feature type="signal peptide" evidence="6">
    <location>
        <begin position="1"/>
        <end position="16"/>
    </location>
</feature>
<keyword evidence="2" id="KW-0645">Protease</keyword>
<dbReference type="EMBL" id="ML996088">
    <property type="protein sequence ID" value="KAF2151345.1"/>
    <property type="molecule type" value="Genomic_DNA"/>
</dbReference>
<dbReference type="InterPro" id="IPR029058">
    <property type="entry name" value="AB_hydrolase_fold"/>
</dbReference>
<gene>
    <name evidence="7" type="ORF">K461DRAFT_322607</name>
</gene>